<evidence type="ECO:0000313" key="3">
    <source>
        <dbReference type="Proteomes" id="UP001428341"/>
    </source>
</evidence>
<reference evidence="2 3" key="1">
    <citation type="submission" date="2024-05" db="EMBL/GenBank/DDBJ databases">
        <title>Haplotype-resolved chromosome-level genome assembly of Huyou (Citrus changshanensis).</title>
        <authorList>
            <person name="Miao C."/>
            <person name="Chen W."/>
            <person name="Wu Y."/>
            <person name="Wang L."/>
            <person name="Zhao S."/>
            <person name="Grierson D."/>
            <person name="Xu C."/>
            <person name="Chen K."/>
        </authorList>
    </citation>
    <scope>NUCLEOTIDE SEQUENCE [LARGE SCALE GENOMIC DNA]</scope>
    <source>
        <strain evidence="2">01-14</strain>
        <tissue evidence="2">Leaf</tissue>
    </source>
</reference>
<sequence>MIESGAYNNYTLVQDPLLESRKRSLALTWLLMVLIYFGSTMIPNIWTAFKFTGATTAVSLGFIVPPLVALRLRKEGPGLSLGEKFLLGLMLVLAIVELAKTMSAQILDWIIVFHVEPLFSCLIVMYGWLLTHYLIAKAIVAACIGAEFGIDGNPGELPKWYAIVVVLFFYIYVAGFAWSWGPLGCVLEQAMPS</sequence>
<keyword evidence="1" id="KW-0472">Membrane</keyword>
<evidence type="ECO:0000256" key="1">
    <source>
        <dbReference type="SAM" id="Phobius"/>
    </source>
</evidence>
<keyword evidence="1" id="KW-1133">Transmembrane helix</keyword>
<accession>A0AAP0MYK7</accession>
<evidence type="ECO:0000313" key="2">
    <source>
        <dbReference type="EMBL" id="KAK9229517.1"/>
    </source>
</evidence>
<dbReference type="Proteomes" id="UP001428341">
    <property type="component" value="Unassembled WGS sequence"/>
</dbReference>
<keyword evidence="3" id="KW-1185">Reference proteome</keyword>
<feature type="transmembrane region" description="Helical" evidence="1">
    <location>
        <begin position="160"/>
        <end position="181"/>
    </location>
</feature>
<feature type="transmembrane region" description="Helical" evidence="1">
    <location>
        <begin position="123"/>
        <end position="148"/>
    </location>
</feature>
<gene>
    <name evidence="2" type="ORF">WN944_022480</name>
</gene>
<feature type="transmembrane region" description="Helical" evidence="1">
    <location>
        <begin position="52"/>
        <end position="73"/>
    </location>
</feature>
<proteinExistence type="predicted"/>
<name>A0AAP0MYK7_9ROSI</name>
<organism evidence="2 3">
    <name type="scientific">Citrus x changshan-huyou</name>
    <dbReference type="NCBI Taxonomy" id="2935761"/>
    <lineage>
        <taxon>Eukaryota</taxon>
        <taxon>Viridiplantae</taxon>
        <taxon>Streptophyta</taxon>
        <taxon>Embryophyta</taxon>
        <taxon>Tracheophyta</taxon>
        <taxon>Spermatophyta</taxon>
        <taxon>Magnoliopsida</taxon>
        <taxon>eudicotyledons</taxon>
        <taxon>Gunneridae</taxon>
        <taxon>Pentapetalae</taxon>
        <taxon>rosids</taxon>
        <taxon>malvids</taxon>
        <taxon>Sapindales</taxon>
        <taxon>Rutaceae</taxon>
        <taxon>Aurantioideae</taxon>
        <taxon>Citrus</taxon>
    </lineage>
</organism>
<feature type="transmembrane region" description="Helical" evidence="1">
    <location>
        <begin position="26"/>
        <end position="46"/>
    </location>
</feature>
<dbReference type="AlphaFoldDB" id="A0AAP0MYK7"/>
<comment type="caution">
    <text evidence="2">The sequence shown here is derived from an EMBL/GenBank/DDBJ whole genome shotgun (WGS) entry which is preliminary data.</text>
</comment>
<protein>
    <submittedName>
        <fullName evidence="2">Uncharacterized protein</fullName>
    </submittedName>
</protein>
<dbReference type="EMBL" id="JBCGBO010000001">
    <property type="protein sequence ID" value="KAK9229517.1"/>
    <property type="molecule type" value="Genomic_DNA"/>
</dbReference>
<keyword evidence="1" id="KW-0812">Transmembrane</keyword>
<feature type="transmembrane region" description="Helical" evidence="1">
    <location>
        <begin position="85"/>
        <end position="111"/>
    </location>
</feature>